<reference evidence="2 3" key="1">
    <citation type="journal article" date="2016" name="Sci. Rep.">
        <title>Accelerated dysbiosis of gut microbiota during aggravation of DSS-induced colitis by a butyrate-producing bacterium.</title>
        <authorList>
            <person name="Zhang Q."/>
            <person name="Wu Y."/>
            <person name="Wang J."/>
            <person name="Wu G."/>
            <person name="Long W."/>
            <person name="Xue Z."/>
            <person name="Wang L."/>
            <person name="Zhang X."/>
            <person name="Pang X."/>
            <person name="Zhao Y."/>
            <person name="Zhao L."/>
            <person name="Zhang C."/>
        </authorList>
    </citation>
    <scope>NUCLEOTIDE SEQUENCE [LARGE SCALE GENOMIC DNA]</scope>
    <source>
        <strain evidence="2 3">BPB5</strain>
    </source>
</reference>
<dbReference type="RefSeq" id="WP_077325115.1">
    <property type="nucleotide sequence ID" value="NZ_CP012098.1"/>
</dbReference>
<evidence type="ECO:0000313" key="2">
    <source>
        <dbReference type="EMBL" id="AQP38238.1"/>
    </source>
</evidence>
<sequence>MDVLILRRILPKALHSFKSPGGGLPQIIGILGTVYMVLNISTDSAERNAIWQITIVVFAILVVYVFFWIRYKMKIPVFKSVLLEKVMVMENSMYYVVHRCRGLCK</sequence>
<feature type="transmembrane region" description="Helical" evidence="1">
    <location>
        <begin position="50"/>
        <end position="69"/>
    </location>
</feature>
<name>A0A1Q2C3D5_ANAHA</name>
<dbReference type="Proteomes" id="UP000188159">
    <property type="component" value="Chromosome"/>
</dbReference>
<keyword evidence="1" id="KW-1133">Transmembrane helix</keyword>
<evidence type="ECO:0000256" key="1">
    <source>
        <dbReference type="SAM" id="Phobius"/>
    </source>
</evidence>
<proteinExistence type="predicted"/>
<feature type="transmembrane region" description="Helical" evidence="1">
    <location>
        <begin position="21"/>
        <end position="38"/>
    </location>
</feature>
<keyword evidence="1" id="KW-0472">Membrane</keyword>
<accession>A0A1Q2C3D5</accession>
<evidence type="ECO:0000313" key="3">
    <source>
        <dbReference type="Proteomes" id="UP000188159"/>
    </source>
</evidence>
<protein>
    <submittedName>
        <fullName evidence="2">Uncharacterized protein</fullName>
    </submittedName>
</protein>
<keyword evidence="1" id="KW-0812">Transmembrane</keyword>
<dbReference type="EMBL" id="CP012098">
    <property type="protein sequence ID" value="AQP38238.1"/>
    <property type="molecule type" value="Genomic_DNA"/>
</dbReference>
<gene>
    <name evidence="2" type="ORF">DO83_00395</name>
</gene>
<organism evidence="2 3">
    <name type="scientific">Anaerostipes hadrus</name>
    <dbReference type="NCBI Taxonomy" id="649756"/>
    <lineage>
        <taxon>Bacteria</taxon>
        <taxon>Bacillati</taxon>
        <taxon>Bacillota</taxon>
        <taxon>Clostridia</taxon>
        <taxon>Lachnospirales</taxon>
        <taxon>Lachnospiraceae</taxon>
        <taxon>Anaerostipes</taxon>
    </lineage>
</organism>
<dbReference type="AlphaFoldDB" id="A0A1Q2C3D5"/>